<evidence type="ECO:0000313" key="3">
    <source>
        <dbReference type="Proteomes" id="UP001499990"/>
    </source>
</evidence>
<keyword evidence="3" id="KW-1185">Reference proteome</keyword>
<organism evidence="2 3">
    <name type="scientific">Streptomyces sannanensis</name>
    <dbReference type="NCBI Taxonomy" id="285536"/>
    <lineage>
        <taxon>Bacteria</taxon>
        <taxon>Bacillati</taxon>
        <taxon>Actinomycetota</taxon>
        <taxon>Actinomycetes</taxon>
        <taxon>Kitasatosporales</taxon>
        <taxon>Streptomycetaceae</taxon>
        <taxon>Streptomyces</taxon>
    </lineage>
</organism>
<evidence type="ECO:0000313" key="2">
    <source>
        <dbReference type="EMBL" id="GAA3378685.1"/>
    </source>
</evidence>
<dbReference type="Proteomes" id="UP001499990">
    <property type="component" value="Unassembled WGS sequence"/>
</dbReference>
<comment type="caution">
    <text evidence="2">The sequence shown here is derived from an EMBL/GenBank/DDBJ whole genome shotgun (WGS) entry which is preliminary data.</text>
</comment>
<sequence>MPQTEAATPAAPRRDRGATRVADRVVAKIASQAAREALRRSGDSAGRSRPHATVSMRPASERQQALGEARVHIVLELGYPSDIGAQCGAVRRVVTERVSGLASMRVREVTVTVEQLHLAGARGEVPRRTR</sequence>
<feature type="region of interest" description="Disordered" evidence="1">
    <location>
        <begin position="1"/>
        <end position="21"/>
    </location>
</feature>
<dbReference type="EMBL" id="BAAAYL010000001">
    <property type="protein sequence ID" value="GAA3378685.1"/>
    <property type="molecule type" value="Genomic_DNA"/>
</dbReference>
<reference evidence="3" key="1">
    <citation type="journal article" date="2019" name="Int. J. Syst. Evol. Microbiol.">
        <title>The Global Catalogue of Microorganisms (GCM) 10K type strain sequencing project: providing services to taxonomists for standard genome sequencing and annotation.</title>
        <authorList>
            <consortium name="The Broad Institute Genomics Platform"/>
            <consortium name="The Broad Institute Genome Sequencing Center for Infectious Disease"/>
            <person name="Wu L."/>
            <person name="Ma J."/>
        </authorList>
    </citation>
    <scope>NUCLEOTIDE SEQUENCE [LARGE SCALE GENOMIC DNA]</scope>
    <source>
        <strain evidence="3">JCM 9651</strain>
    </source>
</reference>
<gene>
    <name evidence="2" type="ORF">GCM10020367_59190</name>
</gene>
<name>A0ABP6SJR8_9ACTN</name>
<protein>
    <recommendedName>
        <fullName evidence="4">Asp23/Gls24 family envelope stress response protein</fullName>
    </recommendedName>
</protein>
<evidence type="ECO:0008006" key="4">
    <source>
        <dbReference type="Google" id="ProtNLM"/>
    </source>
</evidence>
<accession>A0ABP6SJR8</accession>
<feature type="compositionally biased region" description="Basic and acidic residues" evidence="1">
    <location>
        <begin position="12"/>
        <end position="21"/>
    </location>
</feature>
<evidence type="ECO:0000256" key="1">
    <source>
        <dbReference type="SAM" id="MobiDB-lite"/>
    </source>
</evidence>
<proteinExistence type="predicted"/>
<feature type="region of interest" description="Disordered" evidence="1">
    <location>
        <begin position="33"/>
        <end position="65"/>
    </location>
</feature>